<evidence type="ECO:0000313" key="2">
    <source>
        <dbReference type="Proteomes" id="UP001597201"/>
    </source>
</evidence>
<accession>A0ABW3Y416</accession>
<evidence type="ECO:0000313" key="1">
    <source>
        <dbReference type="EMBL" id="MFD1316205.1"/>
    </source>
</evidence>
<dbReference type="EMBL" id="JBHTMY010000003">
    <property type="protein sequence ID" value="MFD1316205.1"/>
    <property type="molecule type" value="Genomic_DNA"/>
</dbReference>
<organism evidence="1 2">
    <name type="scientific">Namhaeicola litoreus</name>
    <dbReference type="NCBI Taxonomy" id="1052145"/>
    <lineage>
        <taxon>Bacteria</taxon>
        <taxon>Pseudomonadati</taxon>
        <taxon>Bacteroidota</taxon>
        <taxon>Flavobacteriia</taxon>
        <taxon>Flavobacteriales</taxon>
        <taxon>Flavobacteriaceae</taxon>
        <taxon>Namhaeicola</taxon>
    </lineage>
</organism>
<dbReference type="RefSeq" id="WP_377179015.1">
    <property type="nucleotide sequence ID" value="NZ_JBHTMY010000003.1"/>
</dbReference>
<comment type="caution">
    <text evidence="1">The sequence shown here is derived from an EMBL/GenBank/DDBJ whole genome shotgun (WGS) entry which is preliminary data.</text>
</comment>
<gene>
    <name evidence="1" type="ORF">ACFQ39_11310</name>
</gene>
<dbReference type="Proteomes" id="UP001597201">
    <property type="component" value="Unassembled WGS sequence"/>
</dbReference>
<proteinExistence type="predicted"/>
<protein>
    <submittedName>
        <fullName evidence="1">Uncharacterized protein</fullName>
    </submittedName>
</protein>
<reference evidence="2" key="1">
    <citation type="journal article" date="2019" name="Int. J. Syst. Evol. Microbiol.">
        <title>The Global Catalogue of Microorganisms (GCM) 10K type strain sequencing project: providing services to taxonomists for standard genome sequencing and annotation.</title>
        <authorList>
            <consortium name="The Broad Institute Genomics Platform"/>
            <consortium name="The Broad Institute Genome Sequencing Center for Infectious Disease"/>
            <person name="Wu L."/>
            <person name="Ma J."/>
        </authorList>
    </citation>
    <scope>NUCLEOTIDE SEQUENCE [LARGE SCALE GENOMIC DNA]</scope>
    <source>
        <strain evidence="2">CCUG 61485</strain>
    </source>
</reference>
<sequence length="130" mass="15639">MVKLQSVIFAFLFLMQSFQIHISDLLHLNDLIEHYSYHSDEFGDDLFSFIEKHYGTLTQNHLDDDPLDQQKHQNLPFHHISLQLDFQFLLNPVTWFIEDQENNSLQKQSYFYRFGEGVRLYSKVFQPPRN</sequence>
<keyword evidence="2" id="KW-1185">Reference proteome</keyword>
<name>A0ABW3Y416_9FLAO</name>